<evidence type="ECO:0000313" key="2">
    <source>
        <dbReference type="Proteomes" id="UP000199028"/>
    </source>
</evidence>
<dbReference type="Proteomes" id="UP000199028">
    <property type="component" value="Unassembled WGS sequence"/>
</dbReference>
<gene>
    <name evidence="1" type="ORF">SAMN05216195_1177</name>
</gene>
<proteinExistence type="predicted"/>
<sequence length="139" mass="14925">MSTFSALHNLGGRLGRFKITGLVIVAAAFALMVAPASHEAQAKAQADTWINLYNGTSQVVLFEIAWTKDGKGVALVSRVNPGVRLNNWQLFSSGMQLRATATTTTGYRTSRSVSFTTNGLTDTVQMRHFGGENYAIIAG</sequence>
<name>A0A1H9XRW4_9PSEU</name>
<protein>
    <submittedName>
        <fullName evidence="1">Uncharacterized protein</fullName>
    </submittedName>
</protein>
<organism evidence="1 2">
    <name type="scientific">Lentzea flaviverrucosa</name>
    <dbReference type="NCBI Taxonomy" id="200379"/>
    <lineage>
        <taxon>Bacteria</taxon>
        <taxon>Bacillati</taxon>
        <taxon>Actinomycetota</taxon>
        <taxon>Actinomycetes</taxon>
        <taxon>Pseudonocardiales</taxon>
        <taxon>Pseudonocardiaceae</taxon>
        <taxon>Lentzea</taxon>
    </lineage>
</organism>
<dbReference type="AlphaFoldDB" id="A0A1H9XRW4"/>
<accession>A0A1H9XRW4</accession>
<evidence type="ECO:0000313" key="1">
    <source>
        <dbReference type="EMBL" id="SES48890.1"/>
    </source>
</evidence>
<dbReference type="EMBL" id="FOFT01000017">
    <property type="protein sequence ID" value="SES48890.1"/>
    <property type="molecule type" value="Genomic_DNA"/>
</dbReference>
<reference evidence="2" key="1">
    <citation type="submission" date="2016-10" db="EMBL/GenBank/DDBJ databases">
        <authorList>
            <person name="Varghese N."/>
            <person name="Submissions S."/>
        </authorList>
    </citation>
    <scope>NUCLEOTIDE SEQUENCE [LARGE SCALE GENOMIC DNA]</scope>
    <source>
        <strain evidence="2">CGMCC 4.578</strain>
    </source>
</reference>
<keyword evidence="2" id="KW-1185">Reference proteome</keyword>